<dbReference type="EMBL" id="CSAJ01000130">
    <property type="protein sequence ID" value="COV98042.1"/>
    <property type="molecule type" value="Genomic_DNA"/>
</dbReference>
<reference evidence="14 27" key="5">
    <citation type="journal article" date="2017" name="N. Engl. J. Med.">
        <title>Transmission of Extensively Drug-Resistant Tuberculosis in South Africa.</title>
        <authorList>
            <person name="Shah N.S."/>
            <person name="Auld S.C."/>
            <person name="Brust J.C."/>
            <person name="Mathema B."/>
            <person name="Ismail N."/>
            <person name="Moodley P."/>
            <person name="Mlisana K."/>
            <person name="Allana S."/>
            <person name="Campbell A."/>
            <person name="Mthiyane T."/>
            <person name="Morris N."/>
            <person name="Mpangase P."/>
            <person name="van der Meulen H."/>
            <person name="Omar S.V."/>
            <person name="Brown T.S."/>
            <person name="Narechania A."/>
            <person name="Shaskina E."/>
            <person name="Kapwata T."/>
            <person name="Kreiswirth B."/>
            <person name="Gandhi N.R."/>
        </authorList>
    </citation>
    <scope>NUCLEOTIDE SEQUENCE [LARGE SCALE GENOMIC DNA]</scope>
    <source>
        <strain evidence="14 27">32301_S10</strain>
    </source>
</reference>
<evidence type="ECO:0000313" key="14">
    <source>
        <dbReference type="EMBL" id="REQ52384.1"/>
    </source>
</evidence>
<accession>A0A045IGF1</accession>
<evidence type="ECO:0000313" key="15">
    <source>
        <dbReference type="EMBL" id="VCU50999.1"/>
    </source>
</evidence>
<name>A0A045IGF1_MYCTX</name>
<reference evidence="6 24" key="3">
    <citation type="submission" date="2015-03" db="EMBL/GenBank/DDBJ databases">
        <authorList>
            <consortium name="Pathogen Informatics"/>
            <person name="Murphy D."/>
        </authorList>
    </citation>
    <scope>NUCLEOTIDE SEQUENCE [LARGE SCALE GENOMIC DNA]</scope>
    <source>
        <strain evidence="6 24">0268S</strain>
    </source>
</reference>
<evidence type="ECO:0000313" key="20">
    <source>
        <dbReference type="Proteomes" id="UP000046947"/>
    </source>
</evidence>
<dbReference type="Proteomes" id="UP000050139">
    <property type="component" value="Unassembled WGS sequence"/>
</dbReference>
<evidence type="ECO:0000313" key="16">
    <source>
        <dbReference type="Proteomes" id="UP000038802"/>
    </source>
</evidence>
<dbReference type="GO" id="GO:0102943">
    <property type="term" value="F:trans-2,3-dihydro-3-hydroxy-anthranilate isomerase activity"/>
    <property type="evidence" value="ECO:0007669"/>
    <property type="project" value="UniProtKB-EC"/>
</dbReference>
<evidence type="ECO:0000313" key="19">
    <source>
        <dbReference type="Proteomes" id="UP000045842"/>
    </source>
</evidence>
<dbReference type="OMA" id="YAWAWED"/>
<evidence type="ECO:0000313" key="7">
    <source>
        <dbReference type="EMBL" id="CNU38785.1"/>
    </source>
</evidence>
<dbReference type="Proteomes" id="UP000044938">
    <property type="component" value="Unassembled WGS sequence"/>
</dbReference>
<dbReference type="AlphaFoldDB" id="A0A045IGF1"/>
<dbReference type="Proteomes" id="UP000300237">
    <property type="component" value="Chromosome"/>
</dbReference>
<evidence type="ECO:0000313" key="25">
    <source>
        <dbReference type="Proteomes" id="UP000050164"/>
    </source>
</evidence>
<dbReference type="Proteomes" id="UP000045842">
    <property type="component" value="Unassembled WGS sequence"/>
</dbReference>
<evidence type="ECO:0000313" key="28">
    <source>
        <dbReference type="Proteomes" id="UP000300237"/>
    </source>
</evidence>
<reference evidence="13 26" key="6">
    <citation type="submission" date="2017-02" db="EMBL/GenBank/DDBJ databases">
        <title>Protein polymorphisms may explain contrasting epidemiological fitness of two variants of a multidrug-resistant Mycobacterium tuberculosis strain.</title>
        <authorList>
            <person name="Bigi M.M."/>
            <person name="Lopez B."/>
            <person name="Blanco F.C."/>
            <person name="Sasiain M.C."/>
            <person name="De La Barrera S."/>
            <person name="Ritacco V."/>
            <person name="Bigi F."/>
            <person name="Soria M.A."/>
        </authorList>
    </citation>
    <scope>NUCLEOTIDE SEQUENCE [LARGE SCALE GENOMIC DNA]</scope>
    <source>
        <strain evidence="13 26">6548</strain>
    </source>
</reference>
<evidence type="ECO:0000313" key="3">
    <source>
        <dbReference type="EMBL" id="CFE49272.1"/>
    </source>
</evidence>
<feature type="active site" evidence="1">
    <location>
        <position position="46"/>
    </location>
</feature>
<dbReference type="Proteomes" id="UP000046947">
    <property type="component" value="Unassembled WGS sequence"/>
</dbReference>
<dbReference type="Proteomes" id="UP000038802">
    <property type="component" value="Unassembled WGS sequence"/>
</dbReference>
<evidence type="ECO:0000313" key="22">
    <source>
        <dbReference type="Proteomes" id="UP000048600"/>
    </source>
</evidence>
<evidence type="ECO:0000313" key="9">
    <source>
        <dbReference type="EMBL" id="COV52930.1"/>
    </source>
</evidence>
<evidence type="ECO:0000313" key="24">
    <source>
        <dbReference type="Proteomes" id="UP000050139"/>
    </source>
</evidence>
<reference evidence="12 29" key="9">
    <citation type="submission" date="2021-03" db="EMBL/GenBank/DDBJ databases">
        <title>Whole Genome Sequencing of Mycobacterium tuberculosis clinical isolates from Arunachal Pradesh, India.</title>
        <authorList>
            <person name="Singh S."/>
            <person name="Mudliar S.R."/>
            <person name="Kulsum U."/>
            <person name="Rufai S.B."/>
            <person name="Singh P.K."/>
            <person name="Umpo M."/>
            <person name="Nyori M."/>
        </authorList>
    </citation>
    <scope>NUCLEOTIDE SEQUENCE [LARGE SCALE GENOMIC DNA]</scope>
    <source>
        <strain evidence="12 29">OMICS/BPL/0142/20/SP</strain>
    </source>
</reference>
<keyword evidence="13" id="KW-0413">Isomerase</keyword>
<evidence type="ECO:0000313" key="26">
    <source>
        <dbReference type="Proteomes" id="UP000189452"/>
    </source>
</evidence>
<dbReference type="EMBL" id="LR027516">
    <property type="protein sequence ID" value="VCU50999.1"/>
    <property type="molecule type" value="Genomic_DNA"/>
</dbReference>
<dbReference type="EMBL" id="CSAD01000140">
    <property type="protein sequence ID" value="COV21816.1"/>
    <property type="molecule type" value="Genomic_DNA"/>
</dbReference>
<dbReference type="EMBL" id="CNGE01000081">
    <property type="protein sequence ID" value="CKR80887.1"/>
    <property type="molecule type" value="Genomic_DNA"/>
</dbReference>
<dbReference type="EMBL" id="LWDQ01000001">
    <property type="protein sequence ID" value="OMH60659.1"/>
    <property type="molecule type" value="Genomic_DNA"/>
</dbReference>
<evidence type="ECO:0000313" key="4">
    <source>
        <dbReference type="EMBL" id="CKR54267.1"/>
    </source>
</evidence>
<gene>
    <name evidence="13" type="primary">phzF</name>
    <name evidence="13" type="ORF">A4S10_02843</name>
    <name evidence="15" type="ORF">DKC2_2856</name>
    <name evidence="14" type="ORF">DSJ38_10600</name>
    <name evidence="7" type="ORF">ERS007661_00586</name>
    <name evidence="8" type="ORF">ERS007679_01340</name>
    <name evidence="2" type="ORF">ERS007681_01417</name>
    <name evidence="3" type="ORF">ERS007688_01404</name>
    <name evidence="9" type="ORF">ERS007703_01572</name>
    <name evidence="10" type="ORF">ERS007720_01341</name>
    <name evidence="11" type="ORF">ERS007741_02327</name>
    <name evidence="5" type="ORF">ERS027646_00715</name>
    <name evidence="4" type="ORF">ERS027659_01674</name>
    <name evidence="6" type="ORF">ERS094118_01650</name>
    <name evidence="12" type="ORF">J8J21_09460</name>
</gene>
<dbReference type="GO" id="GO:0005737">
    <property type="term" value="C:cytoplasm"/>
    <property type="evidence" value="ECO:0007669"/>
    <property type="project" value="TreeGrafter"/>
</dbReference>
<evidence type="ECO:0000313" key="13">
    <source>
        <dbReference type="EMBL" id="OMH60659.1"/>
    </source>
</evidence>
<dbReference type="Proteomes" id="UP000048289">
    <property type="component" value="Unassembled WGS sequence"/>
</dbReference>
<evidence type="ECO:0000313" key="29">
    <source>
        <dbReference type="Proteomes" id="UP000671119"/>
    </source>
</evidence>
<dbReference type="GeneID" id="45426703"/>
<dbReference type="PATRIC" id="fig|1773.211.peg.737"/>
<reference evidence="13 26" key="4">
    <citation type="submission" date="2016-04" db="EMBL/GenBank/DDBJ databases">
        <authorList>
            <person name="Bigi M."/>
            <person name="Bigi F."/>
            <person name="Soria M.A."/>
        </authorList>
    </citation>
    <scope>NUCLEOTIDE SEQUENCE [LARGE SCALE GENOMIC DNA]</scope>
    <source>
        <strain evidence="13 26">6548</strain>
    </source>
</reference>
<reference evidence="15 28" key="8">
    <citation type="submission" date="2018-08" db="EMBL/GenBank/DDBJ databases">
        <authorList>
            <person name="Fokvardsen B D."/>
            <person name="Norman A."/>
        </authorList>
    </citation>
    <scope>NUCLEOTIDE SEQUENCE [LARGE SCALE GENOMIC DNA]</scope>
    <source>
        <strain evidence="15 28">DKC2</strain>
    </source>
</reference>
<evidence type="ECO:0000313" key="11">
    <source>
        <dbReference type="EMBL" id="COW36965.1"/>
    </source>
</evidence>
<dbReference type="EMBL" id="CFOH01000176">
    <property type="protein sequence ID" value="CFE49272.1"/>
    <property type="molecule type" value="Genomic_DNA"/>
</dbReference>
<dbReference type="PANTHER" id="PTHR13774">
    <property type="entry name" value="PHENAZINE BIOSYNTHESIS PROTEIN"/>
    <property type="match status" value="1"/>
</dbReference>
<dbReference type="Pfam" id="PF02567">
    <property type="entry name" value="PhzC-PhzF"/>
    <property type="match status" value="2"/>
</dbReference>
<evidence type="ECO:0000313" key="8">
    <source>
        <dbReference type="EMBL" id="COV21816.1"/>
    </source>
</evidence>
<evidence type="ECO:0000313" key="17">
    <source>
        <dbReference type="Proteomes" id="UP000039217"/>
    </source>
</evidence>
<dbReference type="Proteomes" id="UP000048948">
    <property type="component" value="Unassembled WGS sequence"/>
</dbReference>
<dbReference type="EMBL" id="CSAE01000136">
    <property type="protein sequence ID" value="COV52930.1"/>
    <property type="molecule type" value="Genomic_DNA"/>
</dbReference>
<evidence type="ECO:0000313" key="23">
    <source>
        <dbReference type="Proteomes" id="UP000048948"/>
    </source>
</evidence>
<dbReference type="Proteomes" id="UP000256381">
    <property type="component" value="Unassembled WGS sequence"/>
</dbReference>
<evidence type="ECO:0000313" key="2">
    <source>
        <dbReference type="EMBL" id="CFE39046.1"/>
    </source>
</evidence>
<dbReference type="Gene3D" id="3.10.310.10">
    <property type="entry name" value="Diaminopimelate Epimerase, Chain A, domain 1"/>
    <property type="match status" value="1"/>
</dbReference>
<dbReference type="Proteomes" id="UP000048600">
    <property type="component" value="Unassembled WGS sequence"/>
</dbReference>
<dbReference type="EMBL" id="JAGIZI010000012">
    <property type="protein sequence ID" value="MBP0683346.1"/>
    <property type="molecule type" value="Genomic_DNA"/>
</dbReference>
<reference evidence="14" key="7">
    <citation type="submission" date="2018-07" db="EMBL/GenBank/DDBJ databases">
        <authorList>
            <person name="Shah S."/>
            <person name="Brown T."/>
            <person name="Auld S."/>
            <person name="Bratton K."/>
            <person name="Narechania A."/>
            <person name="Mathema B."/>
            <person name="Gandhi N."/>
        </authorList>
    </citation>
    <scope>NUCLEOTIDE SEQUENCE</scope>
    <source>
        <strain evidence="14">32301_S10</strain>
    </source>
</reference>
<evidence type="ECO:0000256" key="1">
    <source>
        <dbReference type="PIRSR" id="PIRSR016184-1"/>
    </source>
</evidence>
<dbReference type="STRING" id="115862.BBG46_14160"/>
<evidence type="ECO:0000313" key="5">
    <source>
        <dbReference type="EMBL" id="CKR80887.1"/>
    </source>
</evidence>
<dbReference type="PANTHER" id="PTHR13774:SF32">
    <property type="entry name" value="ANTISENSE-ENHANCING SEQUENCE 1"/>
    <property type="match status" value="1"/>
</dbReference>
<proteinExistence type="predicted"/>
<dbReference type="Proteomes" id="UP000671119">
    <property type="component" value="Unassembled WGS sequence"/>
</dbReference>
<dbReference type="SUPFAM" id="SSF54506">
    <property type="entry name" value="Diaminopimelate epimerase-like"/>
    <property type="match status" value="1"/>
</dbReference>
<dbReference type="EMBL" id="CFOE01000143">
    <property type="protein sequence ID" value="CFE39046.1"/>
    <property type="molecule type" value="Genomic_DNA"/>
</dbReference>
<sequence>MAIEVSVLRVFTDSDGNFGNPLGVINASKVEHRDRQQLAAQSGYSETIFVDLPSPGSTTAHATIHTPRTEIPFAGHPTVGASWWLRERGTPINTLQVPAGIVQVSYHGDLTAISARSEWAPEFAIHDLDSLDALAAADPADFPDDIAHYLWTWTDRSAGSLRARMFAANLGVTEDEATGAAAIRITDYLSRDLTITQGKGSLIHTTWSPEGWVRVAGRVVSDGVAQLD</sequence>
<dbReference type="EMBL" id="CHKL01000259">
    <property type="protein sequence ID" value="COW36965.1"/>
    <property type="molecule type" value="Genomic_DNA"/>
</dbReference>
<dbReference type="EC" id="5.3.3.17" evidence="13"/>
<dbReference type="RefSeq" id="WP_003413971.1">
    <property type="nucleotide sequence ID" value="NZ_AP018033.1"/>
</dbReference>
<reference evidence="9" key="2">
    <citation type="submission" date="2015-03" db="EMBL/GenBank/DDBJ databases">
        <authorList>
            <person name="Murphy D."/>
        </authorList>
    </citation>
    <scope>NUCLEOTIDE SEQUENCE [LARGE SCALE GENOMIC DNA]</scope>
    <source>
        <strain evidence="9">K00500041</strain>
    </source>
</reference>
<dbReference type="PIRSF" id="PIRSF016184">
    <property type="entry name" value="PhzC_PhzF"/>
    <property type="match status" value="1"/>
</dbReference>
<organism evidence="5 23">
    <name type="scientific">Mycobacterium tuberculosis</name>
    <dbReference type="NCBI Taxonomy" id="1773"/>
    <lineage>
        <taxon>Bacteria</taxon>
        <taxon>Bacillati</taxon>
        <taxon>Actinomycetota</taxon>
        <taxon>Actinomycetes</taxon>
        <taxon>Mycobacteriales</taxon>
        <taxon>Mycobacteriaceae</taxon>
        <taxon>Mycobacterium</taxon>
        <taxon>Mycobacterium tuberculosis complex</taxon>
    </lineage>
</organism>
<dbReference type="Proteomes" id="UP000050164">
    <property type="component" value="Unassembled WGS sequence"/>
</dbReference>
<evidence type="ECO:0000313" key="21">
    <source>
        <dbReference type="Proteomes" id="UP000048289"/>
    </source>
</evidence>
<dbReference type="Proteomes" id="UP000189452">
    <property type="component" value="Chromosome"/>
</dbReference>
<dbReference type="EMBL" id="COPH01000010">
    <property type="protein sequence ID" value="CLV97787.1"/>
    <property type="molecule type" value="Genomic_DNA"/>
</dbReference>
<evidence type="ECO:0000313" key="10">
    <source>
        <dbReference type="EMBL" id="COV98042.1"/>
    </source>
</evidence>
<protein>
    <submittedName>
        <fullName evidence="12">PhzF family phenazine biosynthesis protein</fullName>
    </submittedName>
    <submittedName>
        <fullName evidence="5">Thymidylate synthase</fullName>
    </submittedName>
    <submittedName>
        <fullName evidence="13">Trans-2,3-dihydro-3-hydroxyanthranilate isomerase</fullName>
        <ecNumber evidence="13">5.3.3.17</ecNumber>
    </submittedName>
</protein>
<dbReference type="Proteomes" id="UP000039217">
    <property type="component" value="Unassembled WGS sequence"/>
</dbReference>
<dbReference type="EMBL" id="QTBD01000143">
    <property type="protein sequence ID" value="REQ52384.1"/>
    <property type="molecule type" value="Genomic_DNA"/>
</dbReference>
<evidence type="ECO:0000313" key="27">
    <source>
        <dbReference type="Proteomes" id="UP000256381"/>
    </source>
</evidence>
<evidence type="ECO:0000313" key="6">
    <source>
        <dbReference type="EMBL" id="CLV97787.1"/>
    </source>
</evidence>
<evidence type="ECO:0000313" key="18">
    <source>
        <dbReference type="Proteomes" id="UP000044938"/>
    </source>
</evidence>
<dbReference type="InterPro" id="IPR003719">
    <property type="entry name" value="Phenazine_PhzF-like"/>
</dbReference>
<reference evidence="16 17" key="1">
    <citation type="submission" date="2015-03" db="EMBL/GenBank/DDBJ databases">
        <authorList>
            <consortium name="Pathogen Informatics"/>
        </authorList>
    </citation>
    <scope>NUCLEOTIDE SEQUENCE [LARGE SCALE GENOMIC DNA]</scope>
    <source>
        <strain evidence="5 23">Bir 172</strain>
        <strain evidence="4 25">Bir 185</strain>
        <strain evidence="7 17">D00501624</strain>
        <strain evidence="8 19">G09801536</strain>
        <strain evidence="2 21">G09901357</strain>
        <strain evidence="3 20">H09601792</strain>
        <strain evidence="16">K00500041</strain>
        <strain evidence="10 18">M09401471</strain>
        <strain evidence="11 22">P00601463</strain>
    </source>
</reference>
<evidence type="ECO:0000313" key="12">
    <source>
        <dbReference type="EMBL" id="MBP0683346.1"/>
    </source>
</evidence>
<dbReference type="EMBL" id="CQQC01000123">
    <property type="protein sequence ID" value="CNU38785.1"/>
    <property type="molecule type" value="Genomic_DNA"/>
</dbReference>
<dbReference type="SMR" id="A0A045IGF1"/>
<dbReference type="EMBL" id="CNFT01000330">
    <property type="protein sequence ID" value="CKR54267.1"/>
    <property type="molecule type" value="Genomic_DNA"/>
</dbReference>